<gene>
    <name evidence="2" type="ORF">niasHT_014422</name>
</gene>
<keyword evidence="3" id="KW-1185">Reference proteome</keyword>
<reference evidence="2 3" key="1">
    <citation type="submission" date="2024-10" db="EMBL/GenBank/DDBJ databases">
        <authorList>
            <person name="Kim D."/>
        </authorList>
    </citation>
    <scope>NUCLEOTIDE SEQUENCE [LARGE SCALE GENOMIC DNA]</scope>
    <source>
        <strain evidence="2">BH-2024</strain>
    </source>
</reference>
<feature type="region of interest" description="Disordered" evidence="1">
    <location>
        <begin position="1"/>
        <end position="44"/>
    </location>
</feature>
<dbReference type="Proteomes" id="UP001620626">
    <property type="component" value="Unassembled WGS sequence"/>
</dbReference>
<sequence>MEVKSNGGEERAGGGHCDQPKKMKRTNERKKREEGRGGGEGGQQFVRANIAADNCHKQQHTLKRKTKEEFVGWKRNDGRIFGGGGEEKREKKREGRRGSRNGGWTTTKDGQRENGEFRAKIAFGRRKKPIKERDAQLMVISETETTTAAASAGACAENSVESKTENSMGRFFVKLFNGMAFPPPTDSSNPNIGEEEGGDMVR</sequence>
<evidence type="ECO:0000313" key="3">
    <source>
        <dbReference type="Proteomes" id="UP001620626"/>
    </source>
</evidence>
<feature type="compositionally biased region" description="Basic and acidic residues" evidence="1">
    <location>
        <begin position="1"/>
        <end position="21"/>
    </location>
</feature>
<accession>A0ABD2LHB8</accession>
<organism evidence="2 3">
    <name type="scientific">Heterodera trifolii</name>
    <dbReference type="NCBI Taxonomy" id="157864"/>
    <lineage>
        <taxon>Eukaryota</taxon>
        <taxon>Metazoa</taxon>
        <taxon>Ecdysozoa</taxon>
        <taxon>Nematoda</taxon>
        <taxon>Chromadorea</taxon>
        <taxon>Rhabditida</taxon>
        <taxon>Tylenchina</taxon>
        <taxon>Tylenchomorpha</taxon>
        <taxon>Tylenchoidea</taxon>
        <taxon>Heteroderidae</taxon>
        <taxon>Heteroderinae</taxon>
        <taxon>Heterodera</taxon>
    </lineage>
</organism>
<feature type="region of interest" description="Disordered" evidence="1">
    <location>
        <begin position="75"/>
        <end position="114"/>
    </location>
</feature>
<feature type="region of interest" description="Disordered" evidence="1">
    <location>
        <begin position="181"/>
        <end position="202"/>
    </location>
</feature>
<protein>
    <submittedName>
        <fullName evidence="2">Uncharacterized protein</fullName>
    </submittedName>
</protein>
<comment type="caution">
    <text evidence="2">The sequence shown here is derived from an EMBL/GenBank/DDBJ whole genome shotgun (WGS) entry which is preliminary data.</text>
</comment>
<dbReference type="EMBL" id="JBICBT010000413">
    <property type="protein sequence ID" value="KAL3114615.1"/>
    <property type="molecule type" value="Genomic_DNA"/>
</dbReference>
<feature type="compositionally biased region" description="Acidic residues" evidence="1">
    <location>
        <begin position="193"/>
        <end position="202"/>
    </location>
</feature>
<dbReference type="AlphaFoldDB" id="A0ABD2LHB8"/>
<name>A0ABD2LHB8_9BILA</name>
<feature type="compositionally biased region" description="Basic and acidic residues" evidence="1">
    <location>
        <begin position="85"/>
        <end position="97"/>
    </location>
</feature>
<evidence type="ECO:0000256" key="1">
    <source>
        <dbReference type="SAM" id="MobiDB-lite"/>
    </source>
</evidence>
<proteinExistence type="predicted"/>
<evidence type="ECO:0000313" key="2">
    <source>
        <dbReference type="EMBL" id="KAL3114615.1"/>
    </source>
</evidence>